<evidence type="ECO:0000256" key="1">
    <source>
        <dbReference type="SAM" id="MobiDB-lite"/>
    </source>
</evidence>
<sequence length="207" mass="22725">MSEVNIEVLDEGDRGSFIFGRGGRDAVVRIELKQGKRSEGRGAKGKGNRPQRGKRPRSNRADRSTTQAKGKGTNTPPNAEYAGPELTEADFFKGVDTDQEPSTRSGEGRNRKRDSNRGERQSSQPTKPREGSRRPQQDEYIEPDIHAEEVDFAAGMVDDILHILDIDAEIEIREPLTPAEGIGSSLAVIDIIGMDLGMLIGRRGESL</sequence>
<feature type="compositionally biased region" description="Polar residues" evidence="1">
    <location>
        <begin position="64"/>
        <end position="77"/>
    </location>
</feature>
<organism evidence="2">
    <name type="scientific">marine metagenome</name>
    <dbReference type="NCBI Taxonomy" id="408172"/>
    <lineage>
        <taxon>unclassified sequences</taxon>
        <taxon>metagenomes</taxon>
        <taxon>ecological metagenomes</taxon>
    </lineage>
</organism>
<feature type="compositionally biased region" description="Basic and acidic residues" evidence="1">
    <location>
        <begin position="22"/>
        <end position="42"/>
    </location>
</feature>
<reference evidence="2" key="1">
    <citation type="submission" date="2018-05" db="EMBL/GenBank/DDBJ databases">
        <authorList>
            <person name="Lanie J.A."/>
            <person name="Ng W.-L."/>
            <person name="Kazmierczak K.M."/>
            <person name="Andrzejewski T.M."/>
            <person name="Davidsen T.M."/>
            <person name="Wayne K.J."/>
            <person name="Tettelin H."/>
            <person name="Glass J.I."/>
            <person name="Rusch D."/>
            <person name="Podicherti R."/>
            <person name="Tsui H.-C.T."/>
            <person name="Winkler M.E."/>
        </authorList>
    </citation>
    <scope>NUCLEOTIDE SEQUENCE</scope>
</reference>
<dbReference type="EMBL" id="UINC01078054">
    <property type="protein sequence ID" value="SVC18748.1"/>
    <property type="molecule type" value="Genomic_DNA"/>
</dbReference>
<feature type="non-terminal residue" evidence="2">
    <location>
        <position position="207"/>
    </location>
</feature>
<protein>
    <submittedName>
        <fullName evidence="2">Uncharacterized protein</fullName>
    </submittedName>
</protein>
<name>A0A382K3C7_9ZZZZ</name>
<gene>
    <name evidence="2" type="ORF">METZ01_LOCUS271602</name>
</gene>
<feature type="compositionally biased region" description="Basic and acidic residues" evidence="1">
    <location>
        <begin position="106"/>
        <end position="120"/>
    </location>
</feature>
<evidence type="ECO:0000313" key="2">
    <source>
        <dbReference type="EMBL" id="SVC18748.1"/>
    </source>
</evidence>
<feature type="region of interest" description="Disordered" evidence="1">
    <location>
        <begin position="1"/>
        <end position="143"/>
    </location>
</feature>
<feature type="compositionally biased region" description="Basic and acidic residues" evidence="1">
    <location>
        <begin position="127"/>
        <end position="143"/>
    </location>
</feature>
<proteinExistence type="predicted"/>
<dbReference type="AlphaFoldDB" id="A0A382K3C7"/>
<feature type="compositionally biased region" description="Basic residues" evidence="1">
    <location>
        <begin position="43"/>
        <end position="58"/>
    </location>
</feature>
<accession>A0A382K3C7</accession>